<dbReference type="PANTHER" id="PTHR40633:SF1">
    <property type="entry name" value="GPI ANCHORED SERINE-THREONINE RICH PROTEIN (AFU_ORTHOLOGUE AFUA_1G03630)"/>
    <property type="match status" value="1"/>
</dbReference>
<dbReference type="Proteomes" id="UP001448207">
    <property type="component" value="Unassembled WGS sequence"/>
</dbReference>
<dbReference type="Pfam" id="PF10342">
    <property type="entry name" value="Kre9_KNH"/>
    <property type="match status" value="1"/>
</dbReference>
<feature type="domain" description="Yeast cell wall synthesis Kre9/Knh1-like N-terminal" evidence="3">
    <location>
        <begin position="25"/>
        <end position="112"/>
    </location>
</feature>
<evidence type="ECO:0000313" key="5">
    <source>
        <dbReference type="Proteomes" id="UP001448207"/>
    </source>
</evidence>
<organism evidence="4 5">
    <name type="scientific">Phycomyces blakesleeanus</name>
    <dbReference type="NCBI Taxonomy" id="4837"/>
    <lineage>
        <taxon>Eukaryota</taxon>
        <taxon>Fungi</taxon>
        <taxon>Fungi incertae sedis</taxon>
        <taxon>Mucoromycota</taxon>
        <taxon>Mucoromycotina</taxon>
        <taxon>Mucoromycetes</taxon>
        <taxon>Mucorales</taxon>
        <taxon>Phycomycetaceae</taxon>
        <taxon>Phycomyces</taxon>
    </lineage>
</organism>
<evidence type="ECO:0000313" key="4">
    <source>
        <dbReference type="EMBL" id="KAL0082898.1"/>
    </source>
</evidence>
<dbReference type="EMBL" id="JBCLYO010000014">
    <property type="protein sequence ID" value="KAL0082898.1"/>
    <property type="molecule type" value="Genomic_DNA"/>
</dbReference>
<keyword evidence="5" id="KW-1185">Reference proteome</keyword>
<feature type="chain" id="PRO_5046460135" description="Yeast cell wall synthesis Kre9/Knh1-like N-terminal domain-containing protein" evidence="2">
    <location>
        <begin position="18"/>
        <end position="191"/>
    </location>
</feature>
<dbReference type="PANTHER" id="PTHR40633">
    <property type="entry name" value="MATRIX PROTEIN, PUTATIVE (AFU_ORTHOLOGUE AFUA_8G05410)-RELATED"/>
    <property type="match status" value="1"/>
</dbReference>
<proteinExistence type="predicted"/>
<reference evidence="4 5" key="1">
    <citation type="submission" date="2024-04" db="EMBL/GenBank/DDBJ databases">
        <title>Symmetric and asymmetric DNA N6-adenine methylation regulates different biological responses in Mucorales.</title>
        <authorList>
            <consortium name="Lawrence Berkeley National Laboratory"/>
            <person name="Lax C."/>
            <person name="Mondo S.J."/>
            <person name="Osorio-Concepcion M."/>
            <person name="Muszewska A."/>
            <person name="Corrochano-Luque M."/>
            <person name="Gutierrez G."/>
            <person name="Riley R."/>
            <person name="Lipzen A."/>
            <person name="Guo J."/>
            <person name="Hundley H."/>
            <person name="Amirebrahimi M."/>
            <person name="Ng V."/>
            <person name="Lorenzo-Gutierrez D."/>
            <person name="Binder U."/>
            <person name="Yang J."/>
            <person name="Song Y."/>
            <person name="Canovas D."/>
            <person name="Navarro E."/>
            <person name="Freitag M."/>
            <person name="Gabaldon T."/>
            <person name="Grigoriev I.V."/>
            <person name="Corrochano L.M."/>
            <person name="Nicolas F.E."/>
            <person name="Garre V."/>
        </authorList>
    </citation>
    <scope>NUCLEOTIDE SEQUENCE [LARGE SCALE GENOMIC DNA]</scope>
    <source>
        <strain evidence="4 5">L51</strain>
    </source>
</reference>
<sequence>MKFISALIALAVAAVSADNIISVTSPLTGTVYTAGKSAIITWVNPTVPTISQIVFSQGLSTALQPVAIIANNVETASGTYTWAIPADTPAGTDYAFVFGTSPNQSYTGQFTIKAASGDAAAAAPAASSAASPVGASSSGSKAPAAASSSAGTKAAASSAAAPAASGTSGSTKNVAAVGTIALVGAAVAALL</sequence>
<dbReference type="InterPro" id="IPR052982">
    <property type="entry name" value="SRP1/TIP1-like"/>
</dbReference>
<evidence type="ECO:0000259" key="3">
    <source>
        <dbReference type="Pfam" id="PF10342"/>
    </source>
</evidence>
<gene>
    <name evidence="4" type="ORF">J3Q64DRAFT_1750562</name>
</gene>
<feature type="signal peptide" evidence="2">
    <location>
        <begin position="1"/>
        <end position="17"/>
    </location>
</feature>
<name>A0ABR3AYK3_PHYBL</name>
<protein>
    <recommendedName>
        <fullName evidence="3">Yeast cell wall synthesis Kre9/Knh1-like N-terminal domain-containing protein</fullName>
    </recommendedName>
</protein>
<dbReference type="InterPro" id="IPR018466">
    <property type="entry name" value="Kre9/Knh1-like_N"/>
</dbReference>
<evidence type="ECO:0000256" key="2">
    <source>
        <dbReference type="SAM" id="SignalP"/>
    </source>
</evidence>
<accession>A0ABR3AYK3</accession>
<comment type="caution">
    <text evidence="4">The sequence shown here is derived from an EMBL/GenBank/DDBJ whole genome shotgun (WGS) entry which is preliminary data.</text>
</comment>
<keyword evidence="1 2" id="KW-0732">Signal</keyword>
<evidence type="ECO:0000256" key="1">
    <source>
        <dbReference type="ARBA" id="ARBA00022729"/>
    </source>
</evidence>